<evidence type="ECO:0000313" key="3">
    <source>
        <dbReference type="Proteomes" id="UP001525961"/>
    </source>
</evidence>
<sequence>MAIVNKANLGSSSKERTLKPSKWAAIAPTAPLFPQALNPRANHQTS</sequence>
<evidence type="ECO:0000256" key="1">
    <source>
        <dbReference type="SAM" id="MobiDB-lite"/>
    </source>
</evidence>
<dbReference type="RefSeq" id="WP_261200173.1">
    <property type="nucleotide sequence ID" value="NZ_JAMXFA010000029.1"/>
</dbReference>
<organism evidence="2 3">
    <name type="scientific">Laspinema olomoucense D3b</name>
    <dbReference type="NCBI Taxonomy" id="2953688"/>
    <lineage>
        <taxon>Bacteria</taxon>
        <taxon>Bacillati</taxon>
        <taxon>Cyanobacteriota</taxon>
        <taxon>Cyanophyceae</taxon>
        <taxon>Oscillatoriophycideae</taxon>
        <taxon>Oscillatoriales</taxon>
        <taxon>Laspinemataceae</taxon>
        <taxon>Laspinema</taxon>
        <taxon>Laspinema olomoucense</taxon>
    </lineage>
</organism>
<evidence type="ECO:0000313" key="2">
    <source>
        <dbReference type="EMBL" id="MCT7979914.1"/>
    </source>
</evidence>
<dbReference type="Proteomes" id="UP001525961">
    <property type="component" value="Unassembled WGS sequence"/>
</dbReference>
<dbReference type="EMBL" id="JAMXFA010000029">
    <property type="protein sequence ID" value="MCT7979914.1"/>
    <property type="molecule type" value="Genomic_DNA"/>
</dbReference>
<protein>
    <submittedName>
        <fullName evidence="2">Uncharacterized protein</fullName>
    </submittedName>
</protein>
<feature type="region of interest" description="Disordered" evidence="1">
    <location>
        <begin position="1"/>
        <end position="20"/>
    </location>
</feature>
<comment type="caution">
    <text evidence="2">The sequence shown here is derived from an EMBL/GenBank/DDBJ whole genome shotgun (WGS) entry which is preliminary data.</text>
</comment>
<proteinExistence type="predicted"/>
<accession>A0ABT2NB38</accession>
<keyword evidence="3" id="KW-1185">Reference proteome</keyword>
<gene>
    <name evidence="2" type="ORF">NG792_19530</name>
</gene>
<name>A0ABT2NB38_9CYAN</name>
<reference evidence="2 3" key="1">
    <citation type="journal article" date="2022" name="Front. Microbiol.">
        <title>High genomic differentiation and limited gene flow indicate recent cryptic speciation within the genus Laspinema (cyanobacteria).</title>
        <authorList>
            <person name="Stanojkovic A."/>
            <person name="Skoupy S."/>
            <person name="Skaloud P."/>
            <person name="Dvorak P."/>
        </authorList>
    </citation>
    <scope>NUCLEOTIDE SEQUENCE [LARGE SCALE GENOMIC DNA]</scope>
    <source>
        <strain evidence="2 3">D3b</strain>
    </source>
</reference>